<protein>
    <submittedName>
        <fullName evidence="1">Uncharacterized protein</fullName>
    </submittedName>
</protein>
<evidence type="ECO:0000313" key="2">
    <source>
        <dbReference type="Proteomes" id="UP001162972"/>
    </source>
</evidence>
<sequence>MAEPSDTVVSHKVIFQLLQGLVFRCYLFIRCHLFSHHQTLVAPHLCLPLLFKPVHFLTSFLQNQNRDFHAPYN</sequence>
<name>A0AAD6JJN9_9ROSI</name>
<organism evidence="1 2">
    <name type="scientific">Salix udensis</name>
    <dbReference type="NCBI Taxonomy" id="889485"/>
    <lineage>
        <taxon>Eukaryota</taxon>
        <taxon>Viridiplantae</taxon>
        <taxon>Streptophyta</taxon>
        <taxon>Embryophyta</taxon>
        <taxon>Tracheophyta</taxon>
        <taxon>Spermatophyta</taxon>
        <taxon>Magnoliopsida</taxon>
        <taxon>eudicotyledons</taxon>
        <taxon>Gunneridae</taxon>
        <taxon>Pentapetalae</taxon>
        <taxon>rosids</taxon>
        <taxon>fabids</taxon>
        <taxon>Malpighiales</taxon>
        <taxon>Salicaceae</taxon>
        <taxon>Saliceae</taxon>
        <taxon>Salix</taxon>
    </lineage>
</organism>
<proteinExistence type="predicted"/>
<dbReference type="EMBL" id="JAPFFJ010000016">
    <property type="protein sequence ID" value="KAJ6406358.1"/>
    <property type="molecule type" value="Genomic_DNA"/>
</dbReference>
<evidence type="ECO:0000313" key="1">
    <source>
        <dbReference type="EMBL" id="KAJ6406358.1"/>
    </source>
</evidence>
<keyword evidence="2" id="KW-1185">Reference proteome</keyword>
<accession>A0AAD6JJN9</accession>
<comment type="caution">
    <text evidence="1">The sequence shown here is derived from an EMBL/GenBank/DDBJ whole genome shotgun (WGS) entry which is preliminary data.</text>
</comment>
<dbReference type="Proteomes" id="UP001162972">
    <property type="component" value="Chromosome 6"/>
</dbReference>
<gene>
    <name evidence="1" type="ORF">OIU84_009974</name>
</gene>
<dbReference type="AlphaFoldDB" id="A0AAD6JJN9"/>
<reference evidence="1 2" key="1">
    <citation type="journal article" date="2023" name="Int. J. Mol. Sci.">
        <title>De Novo Assembly and Annotation of 11 Diverse Shrub Willow (Salix) Genomes Reveals Novel Gene Organization in Sex-Linked Regions.</title>
        <authorList>
            <person name="Hyden B."/>
            <person name="Feng K."/>
            <person name="Yates T.B."/>
            <person name="Jawdy S."/>
            <person name="Cereghino C."/>
            <person name="Smart L.B."/>
            <person name="Muchero W."/>
        </authorList>
    </citation>
    <scope>NUCLEOTIDE SEQUENCE [LARGE SCALE GENOMIC DNA]</scope>
    <source>
        <tissue evidence="1">Shoot tip</tissue>
    </source>
</reference>